<evidence type="ECO:0000313" key="3">
    <source>
        <dbReference type="Proteomes" id="UP000000268"/>
    </source>
</evidence>
<keyword evidence="1" id="KW-0732">Signal</keyword>
<organism evidence="2 3">
    <name type="scientific">Acaryochloris marina (strain MBIC 11017)</name>
    <dbReference type="NCBI Taxonomy" id="329726"/>
    <lineage>
        <taxon>Bacteria</taxon>
        <taxon>Bacillati</taxon>
        <taxon>Cyanobacteriota</taxon>
        <taxon>Cyanophyceae</taxon>
        <taxon>Acaryochloridales</taxon>
        <taxon>Acaryochloridaceae</taxon>
        <taxon>Acaryochloris</taxon>
    </lineage>
</organism>
<name>B0C695_ACAM1</name>
<proteinExistence type="predicted"/>
<feature type="chain" id="PRO_5002748016" evidence="1">
    <location>
        <begin position="20"/>
        <end position="193"/>
    </location>
</feature>
<dbReference type="Proteomes" id="UP000000268">
    <property type="component" value="Chromosome"/>
</dbReference>
<dbReference type="HOGENOM" id="CLU_1406046_0_0_3"/>
<gene>
    <name evidence="2" type="ordered locus">AM1_0101</name>
</gene>
<sequence length="193" mass="22531">MNKYLLTSFACLTLGVSFASGIEPKISKNTITIQEAKAFAESSNRNKVRSKLSQGWQVVWGHNFTEGDWVEGLGAISTSVAAENPGPFLKWFNGKVEQNWVKINQNFPDISKQFFKQMLVQSLREKKVIFYKNLDLDAGFATYDRWKRVVYHEPRTRRCGWRKLSICPYTAKVEKKVNLPNWHQFYVRFRARR</sequence>
<dbReference type="AlphaFoldDB" id="B0C695"/>
<dbReference type="RefSeq" id="WP_012160809.1">
    <property type="nucleotide sequence ID" value="NC_009925.1"/>
</dbReference>
<evidence type="ECO:0000313" key="2">
    <source>
        <dbReference type="EMBL" id="ABW25189.1"/>
    </source>
</evidence>
<keyword evidence="3" id="KW-1185">Reference proteome</keyword>
<evidence type="ECO:0000256" key="1">
    <source>
        <dbReference type="SAM" id="SignalP"/>
    </source>
</evidence>
<dbReference type="EMBL" id="CP000828">
    <property type="protein sequence ID" value="ABW25189.1"/>
    <property type="molecule type" value="Genomic_DNA"/>
</dbReference>
<reference evidence="2 3" key="1">
    <citation type="journal article" date="2008" name="Proc. Natl. Acad. Sci. U.S.A.">
        <title>Niche adaptation and genome expansion in the chlorophyll d-producing cyanobacterium Acaryochloris marina.</title>
        <authorList>
            <person name="Swingley W.D."/>
            <person name="Chen M."/>
            <person name="Cheung P.C."/>
            <person name="Conrad A.L."/>
            <person name="Dejesa L.C."/>
            <person name="Hao J."/>
            <person name="Honchak B.M."/>
            <person name="Karbach L.E."/>
            <person name="Kurdoglu A."/>
            <person name="Lahiri S."/>
            <person name="Mastrian S.D."/>
            <person name="Miyashita H."/>
            <person name="Page L."/>
            <person name="Ramakrishna P."/>
            <person name="Satoh S."/>
            <person name="Sattley W.M."/>
            <person name="Shimada Y."/>
            <person name="Taylor H.L."/>
            <person name="Tomo T."/>
            <person name="Tsuchiya T."/>
            <person name="Wang Z.T."/>
            <person name="Raymond J."/>
            <person name="Mimuro M."/>
            <person name="Blankenship R.E."/>
            <person name="Touchman J.W."/>
        </authorList>
    </citation>
    <scope>NUCLEOTIDE SEQUENCE [LARGE SCALE GENOMIC DNA]</scope>
    <source>
        <strain evidence="3">MBIC 11017</strain>
    </source>
</reference>
<protein>
    <submittedName>
        <fullName evidence="2">Uncharacterized protein</fullName>
    </submittedName>
</protein>
<feature type="signal peptide" evidence="1">
    <location>
        <begin position="1"/>
        <end position="19"/>
    </location>
</feature>
<dbReference type="KEGG" id="amr:AM1_0101"/>
<dbReference type="eggNOG" id="ENOG503481P">
    <property type="taxonomic scope" value="Bacteria"/>
</dbReference>
<dbReference type="OrthoDB" id="1577586at2"/>
<accession>B0C695</accession>